<dbReference type="PANTHER" id="PTHR12271">
    <property type="entry name" value="POLY A POLYMERASE CID PAP -RELATED"/>
    <property type="match status" value="1"/>
</dbReference>
<dbReference type="KEGG" id="cdep:91084366"/>
<dbReference type="GO" id="GO:0031123">
    <property type="term" value="P:RNA 3'-end processing"/>
    <property type="evidence" value="ECO:0007669"/>
    <property type="project" value="TreeGrafter"/>
</dbReference>
<dbReference type="Gene3D" id="1.10.1410.10">
    <property type="match status" value="1"/>
</dbReference>
<dbReference type="InterPro" id="IPR054708">
    <property type="entry name" value="MTPAP-like_central"/>
</dbReference>
<keyword evidence="3" id="KW-1185">Reference proteome</keyword>
<dbReference type="GO" id="GO:0016779">
    <property type="term" value="F:nucleotidyltransferase activity"/>
    <property type="evidence" value="ECO:0007669"/>
    <property type="project" value="UniProtKB-ARBA"/>
</dbReference>
<dbReference type="Proteomes" id="UP000094043">
    <property type="component" value="Chromosome 1"/>
</dbReference>
<dbReference type="RefSeq" id="XP_066065711.1">
    <property type="nucleotide sequence ID" value="XM_066209614.1"/>
</dbReference>
<dbReference type="AlphaFoldDB" id="A0AAJ8JMI4"/>
<gene>
    <name evidence="2" type="ORF">L203_100150</name>
</gene>
<reference evidence="2" key="1">
    <citation type="submission" date="2016-06" db="EMBL/GenBank/DDBJ databases">
        <authorList>
            <person name="Cuomo C."/>
            <person name="Litvintseva A."/>
            <person name="Heitman J."/>
            <person name="Chen Y."/>
            <person name="Sun S."/>
            <person name="Springer D."/>
            <person name="Dromer F."/>
            <person name="Young S."/>
            <person name="Zeng Q."/>
            <person name="Chapman S."/>
            <person name="Gujja S."/>
            <person name="Saif S."/>
            <person name="Birren B."/>
        </authorList>
    </citation>
    <scope>NUCLEOTIDE SEQUENCE</scope>
    <source>
        <strain evidence="2">CBS 7841</strain>
    </source>
</reference>
<dbReference type="Pfam" id="PF22600">
    <property type="entry name" value="MTPAP-like_central"/>
    <property type="match status" value="1"/>
</dbReference>
<proteinExistence type="predicted"/>
<dbReference type="SUPFAM" id="SSF81301">
    <property type="entry name" value="Nucleotidyltransferase"/>
    <property type="match status" value="1"/>
</dbReference>
<dbReference type="SUPFAM" id="SSF81631">
    <property type="entry name" value="PAP/OAS1 substrate-binding domain"/>
    <property type="match status" value="1"/>
</dbReference>
<dbReference type="GO" id="GO:0010605">
    <property type="term" value="P:negative regulation of macromolecule metabolic process"/>
    <property type="evidence" value="ECO:0007669"/>
    <property type="project" value="UniProtKB-ARBA"/>
</dbReference>
<evidence type="ECO:0000313" key="3">
    <source>
        <dbReference type="Proteomes" id="UP000094043"/>
    </source>
</evidence>
<dbReference type="PANTHER" id="PTHR12271:SF40">
    <property type="entry name" value="POLY(A) RNA POLYMERASE GLD2"/>
    <property type="match status" value="1"/>
</dbReference>
<reference evidence="2" key="2">
    <citation type="journal article" date="2022" name="Elife">
        <title>Obligate sexual reproduction of a homothallic fungus closely related to the Cryptococcus pathogenic species complex.</title>
        <authorList>
            <person name="Passer A.R."/>
            <person name="Clancey S.A."/>
            <person name="Shea T."/>
            <person name="David-Palma M."/>
            <person name="Averette A.F."/>
            <person name="Boekhout T."/>
            <person name="Porcel B.M."/>
            <person name="Nowrousian M."/>
            <person name="Cuomo C.A."/>
            <person name="Sun S."/>
            <person name="Heitman J."/>
            <person name="Coelho M.A."/>
        </authorList>
    </citation>
    <scope>NUCLEOTIDE SEQUENCE</scope>
    <source>
        <strain evidence="2">CBS 7841</strain>
    </source>
</reference>
<accession>A0AAJ8JMI4</accession>
<dbReference type="GeneID" id="91084366"/>
<dbReference type="InterPro" id="IPR043519">
    <property type="entry name" value="NT_sf"/>
</dbReference>
<evidence type="ECO:0000313" key="2">
    <source>
        <dbReference type="EMBL" id="WVN85010.1"/>
    </source>
</evidence>
<feature type="domain" description="Poly(A) RNA polymerase mitochondrial-like central palm" evidence="1">
    <location>
        <begin position="94"/>
        <end position="265"/>
    </location>
</feature>
<evidence type="ECO:0000259" key="1">
    <source>
        <dbReference type="Pfam" id="PF22600"/>
    </source>
</evidence>
<dbReference type="EMBL" id="CP143784">
    <property type="protein sequence ID" value="WVN85010.1"/>
    <property type="molecule type" value="Genomic_DNA"/>
</dbReference>
<sequence>MVASLVINLYYRVTFIEYLVSQARLLSKDKYSIKHAAIRGNTDNAMSVDTADFAEPLPGHMQYISAYRLLLCRPSDRLTVPEHVVHPPQPDALQTSLIESWKAAEPGEESRIRLGKLLKELTHIINEKYGGYGENGTKRFYVDIFGSVSWGGNTGHSGDVDLTVLDRELLHGYAPKYWRRPPDESAQNPVDYRRDYIPPPIEGLPGVYDTYNMQDTLVAAGFEHVETVAAASTPINKFVYQNLQCDLNVNDLGGWYNSSLLLHYCNLSPYVLRPMIHALKLWASSHNLNDPSGTKGPATMSSFCLTLMVIAYLQHIGQLPNLQENINVPEIIRPEDTSEHDVVWVSWGKDQGVKAHVGFNSQPIADWAPHDPDLTAADAIRGFFDYFSLHGISLYGDSFDRQTHIVSILQGGIVPRAKEYGQEVREAQQRRVTLMNLGVPLDRIKRSDEMIKQERLAEEARMGKGDKGIQPKNWGERKLVVQDPLLWMKNCAGMMSRDGLERWWATVDNTNRFIKLRGASFTLQDLLML</sequence>
<protein>
    <recommendedName>
        <fullName evidence="1">Poly(A) RNA polymerase mitochondrial-like central palm domain-containing protein</fullName>
    </recommendedName>
</protein>
<organism evidence="2 3">
    <name type="scientific">Cryptococcus depauperatus CBS 7841</name>
    <dbReference type="NCBI Taxonomy" id="1295531"/>
    <lineage>
        <taxon>Eukaryota</taxon>
        <taxon>Fungi</taxon>
        <taxon>Dikarya</taxon>
        <taxon>Basidiomycota</taxon>
        <taxon>Agaricomycotina</taxon>
        <taxon>Tremellomycetes</taxon>
        <taxon>Tremellales</taxon>
        <taxon>Cryptococcaceae</taxon>
        <taxon>Cryptococcus</taxon>
    </lineage>
</organism>
<reference evidence="2" key="3">
    <citation type="submission" date="2024-01" db="EMBL/GenBank/DDBJ databases">
        <authorList>
            <person name="Coelho M.A."/>
            <person name="David-Palma M."/>
            <person name="Shea T."/>
            <person name="Sun S."/>
            <person name="Cuomo C.A."/>
            <person name="Heitman J."/>
        </authorList>
    </citation>
    <scope>NUCLEOTIDE SEQUENCE</scope>
    <source>
        <strain evidence="2">CBS 7841</strain>
    </source>
</reference>
<name>A0AAJ8JMI4_9TREE</name>